<dbReference type="Proteomes" id="UP000885936">
    <property type="component" value="Unassembled WGS sequence"/>
</dbReference>
<dbReference type="Proteomes" id="UP000185779">
    <property type="component" value="Unassembled WGS sequence"/>
</dbReference>
<dbReference type="EMBL" id="DRIE01000063">
    <property type="protein sequence ID" value="HEC56965.1"/>
    <property type="molecule type" value="Genomic_DNA"/>
</dbReference>
<accession>A0A1F2P2W2</accession>
<protein>
    <submittedName>
        <fullName evidence="2">Uncharacterized protein</fullName>
    </submittedName>
</protein>
<dbReference type="EMBL" id="LYOR01000015">
    <property type="protein sequence ID" value="OFV65483.1"/>
    <property type="molecule type" value="Genomic_DNA"/>
</dbReference>
<reference evidence="1" key="2">
    <citation type="journal article" date="2020" name="mSystems">
        <title>Genome- and Community-Level Interaction Insights into Carbon Utilization and Element Cycling Functions of Hydrothermarchaeota in Hydrothermal Sediment.</title>
        <authorList>
            <person name="Zhou Z."/>
            <person name="Liu Y."/>
            <person name="Xu W."/>
            <person name="Pan J."/>
            <person name="Luo Z.H."/>
            <person name="Li M."/>
        </authorList>
    </citation>
    <scope>NUCLEOTIDE SEQUENCE [LARGE SCALE GENOMIC DNA]</scope>
    <source>
        <strain evidence="1">HyVt-386</strain>
    </source>
</reference>
<evidence type="ECO:0000313" key="1">
    <source>
        <dbReference type="EMBL" id="HEC56965.1"/>
    </source>
</evidence>
<reference evidence="2 3" key="1">
    <citation type="submission" date="2016-05" db="EMBL/GenBank/DDBJ databases">
        <title>Microbial consortia oxidize butane by reversing methanogenesis.</title>
        <authorList>
            <person name="Laso-Perez R."/>
            <person name="Richter M."/>
            <person name="Wegener G."/>
            <person name="Musat F."/>
        </authorList>
    </citation>
    <scope>NUCLEOTIDE SEQUENCE [LARGE SCALE GENOMIC DNA]</scope>
    <source>
        <strain evidence="2">BOX1</strain>
    </source>
</reference>
<name>A0A1F2P2W2_9EURY</name>
<evidence type="ECO:0000313" key="2">
    <source>
        <dbReference type="EMBL" id="OFV65483.1"/>
    </source>
</evidence>
<comment type="caution">
    <text evidence="2">The sequence shown here is derived from an EMBL/GenBank/DDBJ whole genome shotgun (WGS) entry which is preliminary data.</text>
</comment>
<gene>
    <name evidence="1" type="ORF">ENI32_03670</name>
    <name evidence="2" type="ORF">SBU_001601</name>
</gene>
<organism evidence="2 3">
    <name type="scientific">Candidatus Syntropharchaeum butanivorans</name>
    <dbReference type="NCBI Taxonomy" id="1839936"/>
    <lineage>
        <taxon>Archaea</taxon>
        <taxon>Methanobacteriati</taxon>
        <taxon>Methanobacteriota</taxon>
        <taxon>Stenosarchaea group</taxon>
        <taxon>Methanomicrobia</taxon>
        <taxon>Methanosarcinales</taxon>
        <taxon>ANME-2 cluster</taxon>
        <taxon>Candidatus Syntropharchaeum</taxon>
    </lineage>
</organism>
<dbReference type="AlphaFoldDB" id="A0A1F2P2W2"/>
<proteinExistence type="predicted"/>
<keyword evidence="3" id="KW-1185">Reference proteome</keyword>
<sequence length="158" mass="17877">MKIRLEITDEDGVKTSIEAEGDIRTEKVAEKLIKFMQDAGIPVHHLSGSSSGPHLHSDVNVTEDLMTLKERMRLFLKYEFSNRWFTSSDVKSSYEAHYGVGIGLSTVSTYLARLYREGFLLRRGTRKQMEYRLRITKCADEASEISVDSADAGARLRG</sequence>
<evidence type="ECO:0000313" key="3">
    <source>
        <dbReference type="Proteomes" id="UP000185779"/>
    </source>
</evidence>